<evidence type="ECO:0000259" key="8">
    <source>
        <dbReference type="PROSITE" id="PS50928"/>
    </source>
</evidence>
<dbReference type="EMBL" id="VIVQ01000001">
    <property type="protein sequence ID" value="TWE11384.1"/>
    <property type="molecule type" value="Genomic_DNA"/>
</dbReference>
<name>A0A561E704_9MICO</name>
<dbReference type="Pfam" id="PF00528">
    <property type="entry name" value="BPD_transp_1"/>
    <property type="match status" value="1"/>
</dbReference>
<evidence type="ECO:0000256" key="7">
    <source>
        <dbReference type="SAM" id="MobiDB-lite"/>
    </source>
</evidence>
<dbReference type="OrthoDB" id="5244012at2"/>
<dbReference type="InterPro" id="IPR000515">
    <property type="entry name" value="MetI-like"/>
</dbReference>
<comment type="similarity">
    <text evidence="6">Belongs to the binding-protein-dependent transport system permease family.</text>
</comment>
<dbReference type="GO" id="GO:0055085">
    <property type="term" value="P:transmembrane transport"/>
    <property type="evidence" value="ECO:0007669"/>
    <property type="project" value="InterPro"/>
</dbReference>
<proteinExistence type="inferred from homology"/>
<feature type="transmembrane region" description="Helical" evidence="6">
    <location>
        <begin position="193"/>
        <end position="213"/>
    </location>
</feature>
<dbReference type="AlphaFoldDB" id="A0A561E704"/>
<protein>
    <submittedName>
        <fullName evidence="9">Osmoprotectant transport system permease protein</fullName>
    </submittedName>
</protein>
<evidence type="ECO:0000256" key="6">
    <source>
        <dbReference type="RuleBase" id="RU363032"/>
    </source>
</evidence>
<dbReference type="GO" id="GO:0031460">
    <property type="term" value="P:glycine betaine transport"/>
    <property type="evidence" value="ECO:0007669"/>
    <property type="project" value="TreeGrafter"/>
</dbReference>
<dbReference type="PANTHER" id="PTHR30177:SF33">
    <property type="entry name" value="POSSIBLE OSMOPROTECTANT (GLYCINE BETAINE_CARNITINE_CHOLINE_L-PROLINE) TRANSPORT INTEGRAL MEMBRANE PROTEIN ABC TRANSPORTER PROZ"/>
    <property type="match status" value="1"/>
</dbReference>
<evidence type="ECO:0000256" key="2">
    <source>
        <dbReference type="ARBA" id="ARBA00022448"/>
    </source>
</evidence>
<feature type="transmembrane region" description="Helical" evidence="6">
    <location>
        <begin position="29"/>
        <end position="51"/>
    </location>
</feature>
<dbReference type="GO" id="GO:0005886">
    <property type="term" value="C:plasma membrane"/>
    <property type="evidence" value="ECO:0007669"/>
    <property type="project" value="UniProtKB-SubCell"/>
</dbReference>
<dbReference type="RefSeq" id="WP_145224606.1">
    <property type="nucleotide sequence ID" value="NZ_VIVQ01000001.1"/>
</dbReference>
<dbReference type="Gene3D" id="1.10.3720.10">
    <property type="entry name" value="MetI-like"/>
    <property type="match status" value="1"/>
</dbReference>
<dbReference type="SUPFAM" id="SSF161098">
    <property type="entry name" value="MetI-like"/>
    <property type="match status" value="1"/>
</dbReference>
<dbReference type="Proteomes" id="UP000318297">
    <property type="component" value="Unassembled WGS sequence"/>
</dbReference>
<feature type="region of interest" description="Disordered" evidence="7">
    <location>
        <begin position="223"/>
        <end position="254"/>
    </location>
</feature>
<evidence type="ECO:0000313" key="9">
    <source>
        <dbReference type="EMBL" id="TWE11384.1"/>
    </source>
</evidence>
<gene>
    <name evidence="9" type="ORF">BKA23_0147</name>
</gene>
<feature type="transmembrane region" description="Helical" evidence="6">
    <location>
        <begin position="89"/>
        <end position="109"/>
    </location>
</feature>
<feature type="transmembrane region" description="Helical" evidence="6">
    <location>
        <begin position="57"/>
        <end position="82"/>
    </location>
</feature>
<sequence length="254" mass="26635">MIQQVFSWLFDGAHWHGTDGIPARVLQHIGYCAVVLVIGAIIAVPIGAWIAHRGRGGWIITVINSLRAVPSLGLLLIVTLWLQSKIQSTSVFSISSIIVLVVLAIPPLLAGAYSGVSEVDPAARDAARGMGMTGAQVFGRVELPCALPLMFSGLRSATLQVVATTTIAATVGIGGLGRYLIDGLAQSNYPEMAAGAICVALLALLADLLLAAVQRMVVSPGLTGRVSRSRHTERPGDDEAMKEQISEPVRSATP</sequence>
<dbReference type="CDD" id="cd06261">
    <property type="entry name" value="TM_PBP2"/>
    <property type="match status" value="1"/>
</dbReference>
<dbReference type="InterPro" id="IPR051204">
    <property type="entry name" value="ABC_transp_perm/SBD"/>
</dbReference>
<keyword evidence="5 6" id="KW-0472">Membrane</keyword>
<dbReference type="PROSITE" id="PS50928">
    <property type="entry name" value="ABC_TM1"/>
    <property type="match status" value="1"/>
</dbReference>
<reference evidence="9 10" key="1">
    <citation type="submission" date="2019-06" db="EMBL/GenBank/DDBJ databases">
        <title>Sequencing the genomes of 1000 actinobacteria strains.</title>
        <authorList>
            <person name="Klenk H.-P."/>
        </authorList>
    </citation>
    <scope>NUCLEOTIDE SEQUENCE [LARGE SCALE GENOMIC DNA]</scope>
    <source>
        <strain evidence="9 10">DSM 19560</strain>
    </source>
</reference>
<evidence type="ECO:0000256" key="1">
    <source>
        <dbReference type="ARBA" id="ARBA00004141"/>
    </source>
</evidence>
<feature type="compositionally biased region" description="Basic and acidic residues" evidence="7">
    <location>
        <begin position="230"/>
        <end position="245"/>
    </location>
</feature>
<keyword evidence="10" id="KW-1185">Reference proteome</keyword>
<dbReference type="InterPro" id="IPR035906">
    <property type="entry name" value="MetI-like_sf"/>
</dbReference>
<comment type="subcellular location">
    <subcellularLocation>
        <location evidence="6">Cell membrane</location>
        <topology evidence="6">Multi-pass membrane protein</topology>
    </subcellularLocation>
    <subcellularLocation>
        <location evidence="1">Membrane</location>
        <topology evidence="1">Multi-pass membrane protein</topology>
    </subcellularLocation>
</comment>
<keyword evidence="3 6" id="KW-0812">Transmembrane</keyword>
<keyword evidence="2 6" id="KW-0813">Transport</keyword>
<comment type="caution">
    <text evidence="9">The sequence shown here is derived from an EMBL/GenBank/DDBJ whole genome shotgun (WGS) entry which is preliminary data.</text>
</comment>
<organism evidence="9 10">
    <name type="scientific">Rudaeicoccus suwonensis</name>
    <dbReference type="NCBI Taxonomy" id="657409"/>
    <lineage>
        <taxon>Bacteria</taxon>
        <taxon>Bacillati</taxon>
        <taxon>Actinomycetota</taxon>
        <taxon>Actinomycetes</taxon>
        <taxon>Micrococcales</taxon>
        <taxon>Dermacoccaceae</taxon>
        <taxon>Rudaeicoccus</taxon>
    </lineage>
</organism>
<evidence type="ECO:0000313" key="10">
    <source>
        <dbReference type="Proteomes" id="UP000318297"/>
    </source>
</evidence>
<accession>A0A561E704</accession>
<feature type="transmembrane region" description="Helical" evidence="6">
    <location>
        <begin position="157"/>
        <end position="181"/>
    </location>
</feature>
<evidence type="ECO:0000256" key="5">
    <source>
        <dbReference type="ARBA" id="ARBA00023136"/>
    </source>
</evidence>
<evidence type="ECO:0000256" key="4">
    <source>
        <dbReference type="ARBA" id="ARBA00022989"/>
    </source>
</evidence>
<keyword evidence="4 6" id="KW-1133">Transmembrane helix</keyword>
<evidence type="ECO:0000256" key="3">
    <source>
        <dbReference type="ARBA" id="ARBA00022692"/>
    </source>
</evidence>
<feature type="domain" description="ABC transmembrane type-1" evidence="8">
    <location>
        <begin position="25"/>
        <end position="210"/>
    </location>
</feature>
<dbReference type="PANTHER" id="PTHR30177">
    <property type="entry name" value="GLYCINE BETAINE/L-PROLINE TRANSPORT SYSTEM PERMEASE PROTEIN PROW"/>
    <property type="match status" value="1"/>
</dbReference>